<dbReference type="NCBIfam" id="TIGR03129">
    <property type="entry name" value="one_C_dehyd_B"/>
    <property type="match status" value="1"/>
</dbReference>
<dbReference type="PANTHER" id="PTHR43105:SF14">
    <property type="entry name" value="FORMATE DEHYDROGENASE H"/>
    <property type="match status" value="1"/>
</dbReference>
<keyword evidence="2" id="KW-0808">Transferase</keyword>
<dbReference type="GO" id="GO:0022904">
    <property type="term" value="P:respiratory electron transport chain"/>
    <property type="evidence" value="ECO:0007669"/>
    <property type="project" value="TreeGrafter"/>
</dbReference>
<gene>
    <name evidence="2" type="primary">fhcB</name>
    <name evidence="2" type="ORF">Pla144_26330</name>
</gene>
<keyword evidence="1" id="KW-0560">Oxidoreductase</keyword>
<dbReference type="InterPro" id="IPR016457">
    <property type="entry name" value="Formylmethanofuran_DH_bsu"/>
</dbReference>
<dbReference type="GO" id="GO:0015948">
    <property type="term" value="P:methanogenesis"/>
    <property type="evidence" value="ECO:0007669"/>
    <property type="project" value="InterPro"/>
</dbReference>
<dbReference type="InterPro" id="IPR050123">
    <property type="entry name" value="Prok_molybdopt-oxidoreductase"/>
</dbReference>
<dbReference type="GO" id="GO:0016020">
    <property type="term" value="C:membrane"/>
    <property type="evidence" value="ECO:0007669"/>
    <property type="project" value="TreeGrafter"/>
</dbReference>
<dbReference type="GO" id="GO:0018493">
    <property type="term" value="F:formylmethanofuran dehydrogenase activity"/>
    <property type="evidence" value="ECO:0007669"/>
    <property type="project" value="InterPro"/>
</dbReference>
<dbReference type="PANTHER" id="PTHR43105">
    <property type="entry name" value="RESPIRATORY NITRATE REDUCTASE"/>
    <property type="match status" value="1"/>
</dbReference>
<keyword evidence="2" id="KW-0378">Hydrolase</keyword>
<dbReference type="GO" id="GO:0016740">
    <property type="term" value="F:transferase activity"/>
    <property type="evidence" value="ECO:0007669"/>
    <property type="project" value="UniProtKB-KW"/>
</dbReference>
<dbReference type="RefSeq" id="WP_197530636.1">
    <property type="nucleotide sequence ID" value="NZ_SJPS01000003.1"/>
</dbReference>
<sequence>MAKKFDNVTCIACGCLCDDLVLHVADDKIIEAERACSLSEPLFRGIPKKESGVPEIEGEEVSLEAAIERASEILGSSSAPLIWGLADSTIQAQRSAINLADRLGATLDPALSPFHRDALVALQSVGISTCTLGEVKQRADLIVFWGCDPVTTHPRFFERFIDPPGRFVRGNRKVIVVSGEQNATAEIANEFLQVQPGCDFDVLSALRALVQEVAIEGKSFGGISLDQLQKLAVQLQSANYCVICFGPEVTSHGSTIAMLESLFLLARSLNGNSRCSAIGLGGPIAENVLTWQTGYPCGVNFASGYPRYDAEGYSANRLLKNCEVDAVLMVGTVGLKYLSKSARYRLGELPVVLLESIQRVSSDETRLSPTVQIPISQSGMHTGGTVFRMDGVPLPLRPVIDSQLPSEESILAAIMEGVLAQCSC</sequence>
<proteinExistence type="predicted"/>
<comment type="caution">
    <text evidence="2">The sequence shown here is derived from an EMBL/GenBank/DDBJ whole genome shotgun (WGS) entry which is preliminary data.</text>
</comment>
<dbReference type="SUPFAM" id="SSF53706">
    <property type="entry name" value="Formate dehydrogenase/DMSO reductase, domains 1-3"/>
    <property type="match status" value="1"/>
</dbReference>
<dbReference type="Gene3D" id="3.40.228.10">
    <property type="entry name" value="Dimethylsulfoxide Reductase, domain 2"/>
    <property type="match status" value="1"/>
</dbReference>
<dbReference type="Proteomes" id="UP000318437">
    <property type="component" value="Unassembled WGS sequence"/>
</dbReference>
<accession>A0A5C6CXZ3</accession>
<evidence type="ECO:0000313" key="3">
    <source>
        <dbReference type="Proteomes" id="UP000318437"/>
    </source>
</evidence>
<protein>
    <submittedName>
        <fullName evidence="2">Formyltransferase/hydrolase complex Fhc subunit B</fullName>
    </submittedName>
</protein>
<organism evidence="2 3">
    <name type="scientific">Bythopirellula polymerisocia</name>
    <dbReference type="NCBI Taxonomy" id="2528003"/>
    <lineage>
        <taxon>Bacteria</taxon>
        <taxon>Pseudomonadati</taxon>
        <taxon>Planctomycetota</taxon>
        <taxon>Planctomycetia</taxon>
        <taxon>Pirellulales</taxon>
        <taxon>Lacipirellulaceae</taxon>
        <taxon>Bythopirellula</taxon>
    </lineage>
</organism>
<dbReference type="GO" id="GO:0003954">
    <property type="term" value="F:NADH dehydrogenase activity"/>
    <property type="evidence" value="ECO:0007669"/>
    <property type="project" value="TreeGrafter"/>
</dbReference>
<name>A0A5C6CXZ3_9BACT</name>
<evidence type="ECO:0000256" key="1">
    <source>
        <dbReference type="ARBA" id="ARBA00023002"/>
    </source>
</evidence>
<dbReference type="GO" id="GO:0016787">
    <property type="term" value="F:hydrolase activity"/>
    <property type="evidence" value="ECO:0007669"/>
    <property type="project" value="UniProtKB-KW"/>
</dbReference>
<dbReference type="PIRSF" id="PIRSF005646">
    <property type="entry name" value="FwdB"/>
    <property type="match status" value="1"/>
</dbReference>
<evidence type="ECO:0000313" key="2">
    <source>
        <dbReference type="EMBL" id="TWU27856.1"/>
    </source>
</evidence>
<reference evidence="2 3" key="1">
    <citation type="submission" date="2019-02" db="EMBL/GenBank/DDBJ databases">
        <title>Deep-cultivation of Planctomycetes and their phenomic and genomic characterization uncovers novel biology.</title>
        <authorList>
            <person name="Wiegand S."/>
            <person name="Jogler M."/>
            <person name="Boedeker C."/>
            <person name="Pinto D."/>
            <person name="Vollmers J."/>
            <person name="Rivas-Marin E."/>
            <person name="Kohn T."/>
            <person name="Peeters S.H."/>
            <person name="Heuer A."/>
            <person name="Rast P."/>
            <person name="Oberbeckmann S."/>
            <person name="Bunk B."/>
            <person name="Jeske O."/>
            <person name="Meyerdierks A."/>
            <person name="Storesund J.E."/>
            <person name="Kallscheuer N."/>
            <person name="Luecker S."/>
            <person name="Lage O.M."/>
            <person name="Pohl T."/>
            <person name="Merkel B.J."/>
            <person name="Hornburger P."/>
            <person name="Mueller R.-W."/>
            <person name="Bruemmer F."/>
            <person name="Labrenz M."/>
            <person name="Spormann A.M."/>
            <person name="Op Den Camp H."/>
            <person name="Overmann J."/>
            <person name="Amann R."/>
            <person name="Jetten M.S.M."/>
            <person name="Mascher T."/>
            <person name="Medema M.H."/>
            <person name="Devos D.P."/>
            <person name="Kaster A.-K."/>
            <person name="Ovreas L."/>
            <person name="Rohde M."/>
            <person name="Galperin M.Y."/>
            <person name="Jogler C."/>
        </authorList>
    </citation>
    <scope>NUCLEOTIDE SEQUENCE [LARGE SCALE GENOMIC DNA]</scope>
    <source>
        <strain evidence="2 3">Pla144</strain>
    </source>
</reference>
<dbReference type="AlphaFoldDB" id="A0A5C6CXZ3"/>
<keyword evidence="3" id="KW-1185">Reference proteome</keyword>
<dbReference type="EMBL" id="SJPS01000003">
    <property type="protein sequence ID" value="TWU27856.1"/>
    <property type="molecule type" value="Genomic_DNA"/>
</dbReference>